<evidence type="ECO:0000313" key="3">
    <source>
        <dbReference type="Proteomes" id="UP001187192"/>
    </source>
</evidence>
<organism evidence="2 3">
    <name type="scientific">Ficus carica</name>
    <name type="common">Common fig</name>
    <dbReference type="NCBI Taxonomy" id="3494"/>
    <lineage>
        <taxon>Eukaryota</taxon>
        <taxon>Viridiplantae</taxon>
        <taxon>Streptophyta</taxon>
        <taxon>Embryophyta</taxon>
        <taxon>Tracheophyta</taxon>
        <taxon>Spermatophyta</taxon>
        <taxon>Magnoliopsida</taxon>
        <taxon>eudicotyledons</taxon>
        <taxon>Gunneridae</taxon>
        <taxon>Pentapetalae</taxon>
        <taxon>rosids</taxon>
        <taxon>fabids</taxon>
        <taxon>Rosales</taxon>
        <taxon>Moraceae</taxon>
        <taxon>Ficeae</taxon>
        <taxon>Ficus</taxon>
    </lineage>
</organism>
<feature type="compositionally biased region" description="Low complexity" evidence="1">
    <location>
        <begin position="8"/>
        <end position="19"/>
    </location>
</feature>
<evidence type="ECO:0000313" key="2">
    <source>
        <dbReference type="EMBL" id="GMN54729.1"/>
    </source>
</evidence>
<comment type="caution">
    <text evidence="2">The sequence shown here is derived from an EMBL/GenBank/DDBJ whole genome shotgun (WGS) entry which is preliminary data.</text>
</comment>
<feature type="region of interest" description="Disordered" evidence="1">
    <location>
        <begin position="1"/>
        <end position="56"/>
    </location>
</feature>
<accession>A0AA88DK94</accession>
<sequence length="56" mass="5545">MAGVDAEGGLSASVAGSKKAAGDGEDLGRGRFPCGEAKAEGKDMLDSEGMEGGVWE</sequence>
<dbReference type="Proteomes" id="UP001187192">
    <property type="component" value="Unassembled WGS sequence"/>
</dbReference>
<feature type="compositionally biased region" description="Basic and acidic residues" evidence="1">
    <location>
        <begin position="20"/>
        <end position="29"/>
    </location>
</feature>
<gene>
    <name evidence="2" type="ORF">TIFTF001_023861</name>
</gene>
<keyword evidence="3" id="KW-1185">Reference proteome</keyword>
<dbReference type="EMBL" id="BTGU01000053">
    <property type="protein sequence ID" value="GMN54729.1"/>
    <property type="molecule type" value="Genomic_DNA"/>
</dbReference>
<proteinExistence type="predicted"/>
<name>A0AA88DK94_FICCA</name>
<reference evidence="2" key="1">
    <citation type="submission" date="2023-07" db="EMBL/GenBank/DDBJ databases">
        <title>draft genome sequence of fig (Ficus carica).</title>
        <authorList>
            <person name="Takahashi T."/>
            <person name="Nishimura K."/>
        </authorList>
    </citation>
    <scope>NUCLEOTIDE SEQUENCE</scope>
</reference>
<evidence type="ECO:0000256" key="1">
    <source>
        <dbReference type="SAM" id="MobiDB-lite"/>
    </source>
</evidence>
<protein>
    <submittedName>
        <fullName evidence="2">Uncharacterized protein</fullName>
    </submittedName>
</protein>
<dbReference type="AlphaFoldDB" id="A0AA88DK94"/>